<evidence type="ECO:0000313" key="4">
    <source>
        <dbReference type="Proteomes" id="UP001151760"/>
    </source>
</evidence>
<dbReference type="PANTHER" id="PTHR37984:SF5">
    <property type="entry name" value="PROTEIN NYNRIN-LIKE"/>
    <property type="match status" value="1"/>
</dbReference>
<dbReference type="InterPro" id="IPR043128">
    <property type="entry name" value="Rev_trsase/Diguanyl_cyclase"/>
</dbReference>
<feature type="domain" description="Reverse transcriptase/retrotransposon-derived protein RNase H-like" evidence="2">
    <location>
        <begin position="122"/>
        <end position="166"/>
    </location>
</feature>
<evidence type="ECO:0000256" key="1">
    <source>
        <dbReference type="ARBA" id="ARBA00023268"/>
    </source>
</evidence>
<dbReference type="Pfam" id="PF17919">
    <property type="entry name" value="RT_RNaseH_2"/>
    <property type="match status" value="1"/>
</dbReference>
<dbReference type="InterPro" id="IPR050951">
    <property type="entry name" value="Retrovirus_Pol_polyprotein"/>
</dbReference>
<organism evidence="3 4">
    <name type="scientific">Tanacetum coccineum</name>
    <dbReference type="NCBI Taxonomy" id="301880"/>
    <lineage>
        <taxon>Eukaryota</taxon>
        <taxon>Viridiplantae</taxon>
        <taxon>Streptophyta</taxon>
        <taxon>Embryophyta</taxon>
        <taxon>Tracheophyta</taxon>
        <taxon>Spermatophyta</taxon>
        <taxon>Magnoliopsida</taxon>
        <taxon>eudicotyledons</taxon>
        <taxon>Gunneridae</taxon>
        <taxon>Pentapetalae</taxon>
        <taxon>asterids</taxon>
        <taxon>campanulids</taxon>
        <taxon>Asterales</taxon>
        <taxon>Asteraceae</taxon>
        <taxon>Asteroideae</taxon>
        <taxon>Anthemideae</taxon>
        <taxon>Anthemidinae</taxon>
        <taxon>Tanacetum</taxon>
    </lineage>
</organism>
<comment type="caution">
    <text evidence="3">The sequence shown here is derived from an EMBL/GenBank/DDBJ whole genome shotgun (WGS) entry which is preliminary data.</text>
</comment>
<dbReference type="EMBL" id="BQNB010018180">
    <property type="protein sequence ID" value="GJT71585.1"/>
    <property type="molecule type" value="Genomic_DNA"/>
</dbReference>
<reference evidence="3" key="2">
    <citation type="submission" date="2022-01" db="EMBL/GenBank/DDBJ databases">
        <authorList>
            <person name="Yamashiro T."/>
            <person name="Shiraishi A."/>
            <person name="Satake H."/>
            <person name="Nakayama K."/>
        </authorList>
    </citation>
    <scope>NUCLEOTIDE SEQUENCE</scope>
</reference>
<dbReference type="PANTHER" id="PTHR37984">
    <property type="entry name" value="PROTEIN CBG26694"/>
    <property type="match status" value="1"/>
</dbReference>
<keyword evidence="3" id="KW-0548">Nucleotidyltransferase</keyword>
<keyword evidence="1" id="KW-0511">Multifunctional enzyme</keyword>
<gene>
    <name evidence="3" type="ORF">Tco_1030871</name>
</gene>
<keyword evidence="4" id="KW-1185">Reference proteome</keyword>
<dbReference type="GO" id="GO:0003964">
    <property type="term" value="F:RNA-directed DNA polymerase activity"/>
    <property type="evidence" value="ECO:0007669"/>
    <property type="project" value="UniProtKB-KW"/>
</dbReference>
<protein>
    <submittedName>
        <fullName evidence="3">Reverse transcriptase domain-containing protein</fullName>
    </submittedName>
</protein>
<dbReference type="InterPro" id="IPR043502">
    <property type="entry name" value="DNA/RNA_pol_sf"/>
</dbReference>
<dbReference type="SUPFAM" id="SSF56672">
    <property type="entry name" value="DNA/RNA polymerases"/>
    <property type="match status" value="1"/>
</dbReference>
<keyword evidence="3" id="KW-0695">RNA-directed DNA polymerase</keyword>
<dbReference type="Proteomes" id="UP001151760">
    <property type="component" value="Unassembled WGS sequence"/>
</dbReference>
<proteinExistence type="predicted"/>
<evidence type="ECO:0000259" key="2">
    <source>
        <dbReference type="Pfam" id="PF17919"/>
    </source>
</evidence>
<keyword evidence="3" id="KW-0808">Transferase</keyword>
<evidence type="ECO:0000313" key="3">
    <source>
        <dbReference type="EMBL" id="GJT71585.1"/>
    </source>
</evidence>
<dbReference type="Gene3D" id="3.30.70.270">
    <property type="match status" value="1"/>
</dbReference>
<sequence length="170" mass="20057">MQELSEKLQELQDKGFIWHVTHLGAQFVWSRRRDGCFLRVCKECHDDDISRTRIRTRYGFRVTTKEDHENHLRLMLDLLRKEKLYAKFSKCEFLLQENFIENFSKIAKPLTSLTQNNKKYEWGEKQKEAFQMLKDNLCNAPILSLQDGVEDFVVYCDASNQGLGLVYAKG</sequence>
<name>A0ABQ5G7F1_9ASTR</name>
<dbReference type="InterPro" id="IPR041577">
    <property type="entry name" value="RT_RNaseH_2"/>
</dbReference>
<reference evidence="3" key="1">
    <citation type="journal article" date="2022" name="Int. J. Mol. Sci.">
        <title>Draft Genome of Tanacetum Coccineum: Genomic Comparison of Closely Related Tanacetum-Family Plants.</title>
        <authorList>
            <person name="Yamashiro T."/>
            <person name="Shiraishi A."/>
            <person name="Nakayama K."/>
            <person name="Satake H."/>
        </authorList>
    </citation>
    <scope>NUCLEOTIDE SEQUENCE</scope>
</reference>
<accession>A0ABQ5G7F1</accession>